<proteinExistence type="predicted"/>
<dbReference type="AlphaFoldDB" id="A0A195AZY7"/>
<sequence>MQPGPPAAGFACSLVNRPFRGREKENDGHANHECSRSNRHDLVSKRQTQKLAIITSIISVALKSVFGVSIYSVEKPQNPGESCSAGWKQATEPMNRFFQRRPEGQPSFSSTRIAEKKHVEPGIPAKSLNRCFYRFSFWKKGITAPALRCAGFAARLRFYRSNFLLHRAL</sequence>
<accession>A0A195AZY7</accession>
<organism evidence="1 2">
    <name type="scientific">Atta colombica</name>
    <dbReference type="NCBI Taxonomy" id="520822"/>
    <lineage>
        <taxon>Eukaryota</taxon>
        <taxon>Metazoa</taxon>
        <taxon>Ecdysozoa</taxon>
        <taxon>Arthropoda</taxon>
        <taxon>Hexapoda</taxon>
        <taxon>Insecta</taxon>
        <taxon>Pterygota</taxon>
        <taxon>Neoptera</taxon>
        <taxon>Endopterygota</taxon>
        <taxon>Hymenoptera</taxon>
        <taxon>Apocrita</taxon>
        <taxon>Aculeata</taxon>
        <taxon>Formicoidea</taxon>
        <taxon>Formicidae</taxon>
        <taxon>Myrmicinae</taxon>
        <taxon>Atta</taxon>
    </lineage>
</organism>
<evidence type="ECO:0000313" key="1">
    <source>
        <dbReference type="EMBL" id="KYM77771.1"/>
    </source>
</evidence>
<dbReference type="Proteomes" id="UP000078540">
    <property type="component" value="Unassembled WGS sequence"/>
</dbReference>
<evidence type="ECO:0000313" key="2">
    <source>
        <dbReference type="Proteomes" id="UP000078540"/>
    </source>
</evidence>
<reference evidence="1 2" key="1">
    <citation type="submission" date="2015-09" db="EMBL/GenBank/DDBJ databases">
        <title>Atta colombica WGS genome.</title>
        <authorList>
            <person name="Nygaard S."/>
            <person name="Hu H."/>
            <person name="Boomsma J."/>
            <person name="Zhang G."/>
        </authorList>
    </citation>
    <scope>NUCLEOTIDE SEQUENCE [LARGE SCALE GENOMIC DNA]</scope>
    <source>
        <strain evidence="1">Treedump-2</strain>
        <tissue evidence="1">Whole body</tissue>
    </source>
</reference>
<protein>
    <submittedName>
        <fullName evidence="1">Uncharacterized protein</fullName>
    </submittedName>
</protein>
<name>A0A195AZY7_9HYME</name>
<gene>
    <name evidence="1" type="ORF">ALC53_11782</name>
</gene>
<dbReference type="EMBL" id="KQ976692">
    <property type="protein sequence ID" value="KYM77771.1"/>
    <property type="molecule type" value="Genomic_DNA"/>
</dbReference>
<keyword evidence="2" id="KW-1185">Reference proteome</keyword>